<comment type="caution">
    <text evidence="2">The sequence shown here is derived from an EMBL/GenBank/DDBJ whole genome shotgun (WGS) entry which is preliminary data.</text>
</comment>
<evidence type="ECO:0000313" key="3">
    <source>
        <dbReference type="Proteomes" id="UP000828390"/>
    </source>
</evidence>
<accession>A0A9D4IS92</accession>
<feature type="region of interest" description="Disordered" evidence="1">
    <location>
        <begin position="36"/>
        <end position="114"/>
    </location>
</feature>
<gene>
    <name evidence="2" type="ORF">DPMN_162712</name>
</gene>
<name>A0A9D4IS92_DREPO</name>
<reference evidence="2" key="1">
    <citation type="journal article" date="2019" name="bioRxiv">
        <title>The Genome of the Zebra Mussel, Dreissena polymorpha: A Resource for Invasive Species Research.</title>
        <authorList>
            <person name="McCartney M.A."/>
            <person name="Auch B."/>
            <person name="Kono T."/>
            <person name="Mallez S."/>
            <person name="Zhang Y."/>
            <person name="Obille A."/>
            <person name="Becker A."/>
            <person name="Abrahante J.E."/>
            <person name="Garbe J."/>
            <person name="Badalamenti J.P."/>
            <person name="Herman A."/>
            <person name="Mangelson H."/>
            <person name="Liachko I."/>
            <person name="Sullivan S."/>
            <person name="Sone E.D."/>
            <person name="Koren S."/>
            <person name="Silverstein K.A.T."/>
            <person name="Beckman K.B."/>
            <person name="Gohl D.M."/>
        </authorList>
    </citation>
    <scope>NUCLEOTIDE SEQUENCE</scope>
    <source>
        <strain evidence="2">Duluth1</strain>
        <tissue evidence="2">Whole animal</tissue>
    </source>
</reference>
<keyword evidence="3" id="KW-1185">Reference proteome</keyword>
<dbReference type="AlphaFoldDB" id="A0A9D4IS92"/>
<organism evidence="2 3">
    <name type="scientific">Dreissena polymorpha</name>
    <name type="common">Zebra mussel</name>
    <name type="synonym">Mytilus polymorpha</name>
    <dbReference type="NCBI Taxonomy" id="45954"/>
    <lineage>
        <taxon>Eukaryota</taxon>
        <taxon>Metazoa</taxon>
        <taxon>Spiralia</taxon>
        <taxon>Lophotrochozoa</taxon>
        <taxon>Mollusca</taxon>
        <taxon>Bivalvia</taxon>
        <taxon>Autobranchia</taxon>
        <taxon>Heteroconchia</taxon>
        <taxon>Euheterodonta</taxon>
        <taxon>Imparidentia</taxon>
        <taxon>Neoheterodontei</taxon>
        <taxon>Myida</taxon>
        <taxon>Dreissenoidea</taxon>
        <taxon>Dreissenidae</taxon>
        <taxon>Dreissena</taxon>
    </lineage>
</organism>
<proteinExistence type="predicted"/>
<protein>
    <submittedName>
        <fullName evidence="2">Uncharacterized protein</fullName>
    </submittedName>
</protein>
<feature type="compositionally biased region" description="Polar residues" evidence="1">
    <location>
        <begin position="85"/>
        <end position="95"/>
    </location>
</feature>
<reference evidence="2" key="2">
    <citation type="submission" date="2020-11" db="EMBL/GenBank/DDBJ databases">
        <authorList>
            <person name="McCartney M.A."/>
            <person name="Auch B."/>
            <person name="Kono T."/>
            <person name="Mallez S."/>
            <person name="Becker A."/>
            <person name="Gohl D.M."/>
            <person name="Silverstein K.A.T."/>
            <person name="Koren S."/>
            <person name="Bechman K.B."/>
            <person name="Herman A."/>
            <person name="Abrahante J.E."/>
            <person name="Garbe J."/>
        </authorList>
    </citation>
    <scope>NUCLEOTIDE SEQUENCE</scope>
    <source>
        <strain evidence="2">Duluth1</strain>
        <tissue evidence="2">Whole animal</tissue>
    </source>
</reference>
<dbReference type="Proteomes" id="UP000828390">
    <property type="component" value="Unassembled WGS sequence"/>
</dbReference>
<feature type="compositionally biased region" description="Basic and acidic residues" evidence="1">
    <location>
        <begin position="36"/>
        <end position="48"/>
    </location>
</feature>
<dbReference type="EMBL" id="JAIWYP010000008">
    <property type="protein sequence ID" value="KAH3784745.1"/>
    <property type="molecule type" value="Genomic_DNA"/>
</dbReference>
<evidence type="ECO:0000313" key="2">
    <source>
        <dbReference type="EMBL" id="KAH3784745.1"/>
    </source>
</evidence>
<sequence>MYFKFTKYHQVAKFKNDFKRKFFRDNKHLGDLRADQLHNETGSRDMEITKQTSKHAADSPVPKKKVVKKSTYGYQPPLYTEEASSEIQRTQVVKNSNDENKRNSSPNCRGKKRF</sequence>
<evidence type="ECO:0000256" key="1">
    <source>
        <dbReference type="SAM" id="MobiDB-lite"/>
    </source>
</evidence>